<dbReference type="AlphaFoldDB" id="A0A016T490"/>
<accession>A0A016T490</accession>
<dbReference type="Pfam" id="PF00153">
    <property type="entry name" value="Mito_carr"/>
    <property type="match status" value="1"/>
</dbReference>
<comment type="caution">
    <text evidence="10">The sequence shown here is derived from an EMBL/GenBank/DDBJ whole genome shotgun (WGS) entry which is preliminary data.</text>
</comment>
<evidence type="ECO:0000256" key="5">
    <source>
        <dbReference type="ARBA" id="ARBA00022989"/>
    </source>
</evidence>
<dbReference type="Proteomes" id="UP000024635">
    <property type="component" value="Unassembled WGS sequence"/>
</dbReference>
<comment type="subcellular location">
    <subcellularLocation>
        <location evidence="1">Mitochondrion inner membrane</location>
        <topology evidence="1">Multi-pass membrane protein</topology>
    </subcellularLocation>
</comment>
<evidence type="ECO:0000256" key="6">
    <source>
        <dbReference type="ARBA" id="ARBA00023128"/>
    </source>
</evidence>
<dbReference type="GO" id="GO:0005313">
    <property type="term" value="F:L-glutamate transmembrane transporter activity"/>
    <property type="evidence" value="ECO:0007669"/>
    <property type="project" value="TreeGrafter"/>
</dbReference>
<dbReference type="GO" id="GO:0043490">
    <property type="term" value="P:malate-aspartate shuttle"/>
    <property type="evidence" value="ECO:0007669"/>
    <property type="project" value="TreeGrafter"/>
</dbReference>
<dbReference type="GO" id="GO:0015183">
    <property type="term" value="F:L-aspartate transmembrane transporter activity"/>
    <property type="evidence" value="ECO:0007669"/>
    <property type="project" value="TreeGrafter"/>
</dbReference>
<dbReference type="OrthoDB" id="2382881at2759"/>
<evidence type="ECO:0000313" key="10">
    <source>
        <dbReference type="EMBL" id="EYB97446.1"/>
    </source>
</evidence>
<comment type="similarity">
    <text evidence="2 9">Belongs to the mitochondrial carrier (TC 2.A.29) family.</text>
</comment>
<evidence type="ECO:0000256" key="1">
    <source>
        <dbReference type="ARBA" id="ARBA00004448"/>
    </source>
</evidence>
<dbReference type="GO" id="GO:0005743">
    <property type="term" value="C:mitochondrial inner membrane"/>
    <property type="evidence" value="ECO:0007669"/>
    <property type="project" value="UniProtKB-SubCell"/>
</dbReference>
<dbReference type="InterPro" id="IPR051028">
    <property type="entry name" value="Mito_Solute_Carrier"/>
</dbReference>
<dbReference type="Gene3D" id="1.50.40.10">
    <property type="entry name" value="Mitochondrial carrier domain"/>
    <property type="match status" value="1"/>
</dbReference>
<evidence type="ECO:0000256" key="9">
    <source>
        <dbReference type="RuleBase" id="RU000488"/>
    </source>
</evidence>
<keyword evidence="4" id="KW-0999">Mitochondrion inner membrane</keyword>
<dbReference type="InterPro" id="IPR023395">
    <property type="entry name" value="MCP_dom_sf"/>
</dbReference>
<feature type="repeat" description="Solcar" evidence="8">
    <location>
        <begin position="9"/>
        <end position="92"/>
    </location>
</feature>
<protein>
    <submittedName>
        <fullName evidence="10">Uncharacterized protein</fullName>
    </submittedName>
</protein>
<evidence type="ECO:0000313" key="11">
    <source>
        <dbReference type="Proteomes" id="UP000024635"/>
    </source>
</evidence>
<gene>
    <name evidence="10" type="primary">Acey_s0141.g2278</name>
    <name evidence="10" type="ORF">Y032_0141g2278</name>
</gene>
<dbReference type="EMBL" id="JARK01001477">
    <property type="protein sequence ID" value="EYB97446.1"/>
    <property type="molecule type" value="Genomic_DNA"/>
</dbReference>
<evidence type="ECO:0000256" key="7">
    <source>
        <dbReference type="ARBA" id="ARBA00023136"/>
    </source>
</evidence>
<reference evidence="11" key="1">
    <citation type="journal article" date="2015" name="Nat. Genet.">
        <title>The genome and transcriptome of the zoonotic hookworm Ancylostoma ceylanicum identify infection-specific gene families.</title>
        <authorList>
            <person name="Schwarz E.M."/>
            <person name="Hu Y."/>
            <person name="Antoshechkin I."/>
            <person name="Miller M.M."/>
            <person name="Sternberg P.W."/>
            <person name="Aroian R.V."/>
        </authorList>
    </citation>
    <scope>NUCLEOTIDE SEQUENCE</scope>
    <source>
        <strain evidence="11">HY135</strain>
    </source>
</reference>
<keyword evidence="11" id="KW-1185">Reference proteome</keyword>
<proteinExistence type="inferred from homology"/>
<name>A0A016T490_9BILA</name>
<dbReference type="PROSITE" id="PS50920">
    <property type="entry name" value="SOLCAR"/>
    <property type="match status" value="1"/>
</dbReference>
<keyword evidence="5" id="KW-1133">Transmembrane helix</keyword>
<evidence type="ECO:0000256" key="3">
    <source>
        <dbReference type="ARBA" id="ARBA00022692"/>
    </source>
</evidence>
<keyword evidence="9" id="KW-0813">Transport</keyword>
<evidence type="ECO:0000256" key="8">
    <source>
        <dbReference type="PROSITE-ProRule" id="PRU00282"/>
    </source>
</evidence>
<sequence>MKQSATSSRPLHGQFILGAWVSRVIIPVIKTRIQTLRKGAHDLIYRNTADAFVSIVRTEGPQAFFKGAFCRCLTIAPLFAITQMVYYIGVAEKILGQTKAHHV</sequence>
<dbReference type="PANTHER" id="PTHR45678:SF5">
    <property type="entry name" value="AT03939P-RELATED"/>
    <property type="match status" value="1"/>
</dbReference>
<evidence type="ECO:0000256" key="2">
    <source>
        <dbReference type="ARBA" id="ARBA00006375"/>
    </source>
</evidence>
<dbReference type="InterPro" id="IPR018108">
    <property type="entry name" value="MCP_transmembrane"/>
</dbReference>
<keyword evidence="3 8" id="KW-0812">Transmembrane</keyword>
<keyword evidence="7 8" id="KW-0472">Membrane</keyword>
<keyword evidence="6" id="KW-0496">Mitochondrion</keyword>
<dbReference type="SUPFAM" id="SSF103506">
    <property type="entry name" value="Mitochondrial carrier"/>
    <property type="match status" value="1"/>
</dbReference>
<dbReference type="PANTHER" id="PTHR45678">
    <property type="entry name" value="MITOCHONDRIAL 2-OXODICARBOXYLATE CARRIER 1-RELATED"/>
    <property type="match status" value="1"/>
</dbReference>
<organism evidence="10 11">
    <name type="scientific">Ancylostoma ceylanicum</name>
    <dbReference type="NCBI Taxonomy" id="53326"/>
    <lineage>
        <taxon>Eukaryota</taxon>
        <taxon>Metazoa</taxon>
        <taxon>Ecdysozoa</taxon>
        <taxon>Nematoda</taxon>
        <taxon>Chromadorea</taxon>
        <taxon>Rhabditida</taxon>
        <taxon>Rhabditina</taxon>
        <taxon>Rhabditomorpha</taxon>
        <taxon>Strongyloidea</taxon>
        <taxon>Ancylostomatidae</taxon>
        <taxon>Ancylostomatinae</taxon>
        <taxon>Ancylostoma</taxon>
    </lineage>
</organism>
<evidence type="ECO:0000256" key="4">
    <source>
        <dbReference type="ARBA" id="ARBA00022792"/>
    </source>
</evidence>